<dbReference type="InterPro" id="IPR036680">
    <property type="entry name" value="SPOR-like_sf"/>
</dbReference>
<keyword evidence="2" id="KW-0812">Transmembrane</keyword>
<feature type="region of interest" description="Disordered" evidence="1">
    <location>
        <begin position="92"/>
        <end position="183"/>
    </location>
</feature>
<dbReference type="SUPFAM" id="SSF110997">
    <property type="entry name" value="Sporulation related repeat"/>
    <property type="match status" value="1"/>
</dbReference>
<dbReference type="GO" id="GO:0042834">
    <property type="term" value="F:peptidoglycan binding"/>
    <property type="evidence" value="ECO:0007669"/>
    <property type="project" value="InterPro"/>
</dbReference>
<evidence type="ECO:0000256" key="2">
    <source>
        <dbReference type="SAM" id="Phobius"/>
    </source>
</evidence>
<evidence type="ECO:0000313" key="4">
    <source>
        <dbReference type="EMBL" id="PXF64642.1"/>
    </source>
</evidence>
<comment type="caution">
    <text evidence="4">The sequence shown here is derived from an EMBL/GenBank/DDBJ whole genome shotgun (WGS) entry which is preliminary data.</text>
</comment>
<reference evidence="4 5" key="1">
    <citation type="submission" date="2018-05" db="EMBL/GenBank/DDBJ databases">
        <title>Kangiella spongicola genome sequence.</title>
        <authorList>
            <person name="Maclea K.S."/>
            <person name="Goen A.E."/>
            <person name="Kelley C."/>
            <person name="Underriner A."/>
            <person name="Silverwood T."/>
            <person name="Trachtenberg A.M."/>
        </authorList>
    </citation>
    <scope>NUCLEOTIDE SEQUENCE [LARGE SCALE GENOMIC DNA]</scope>
    <source>
        <strain evidence="4 5">ATCC BAA-2076</strain>
    </source>
</reference>
<organism evidence="4 5">
    <name type="scientific">Kangiella spongicola</name>
    <dbReference type="NCBI Taxonomy" id="796379"/>
    <lineage>
        <taxon>Bacteria</taxon>
        <taxon>Pseudomonadati</taxon>
        <taxon>Pseudomonadota</taxon>
        <taxon>Gammaproteobacteria</taxon>
        <taxon>Kangiellales</taxon>
        <taxon>Kangiellaceae</taxon>
        <taxon>Kangiella</taxon>
    </lineage>
</organism>
<proteinExistence type="predicted"/>
<feature type="compositionally biased region" description="Polar residues" evidence="1">
    <location>
        <begin position="139"/>
        <end position="157"/>
    </location>
</feature>
<dbReference type="AlphaFoldDB" id="A0A318D5L5"/>
<gene>
    <name evidence="4" type="ORF">DL796_02100</name>
</gene>
<feature type="transmembrane region" description="Helical" evidence="2">
    <location>
        <begin position="45"/>
        <end position="67"/>
    </location>
</feature>
<name>A0A318D5L5_9GAMM</name>
<feature type="compositionally biased region" description="Polar residues" evidence="1">
    <location>
        <begin position="93"/>
        <end position="132"/>
    </location>
</feature>
<feature type="domain" description="SPOR" evidence="3">
    <location>
        <begin position="216"/>
        <end position="293"/>
    </location>
</feature>
<protein>
    <recommendedName>
        <fullName evidence="3">SPOR domain-containing protein</fullName>
    </recommendedName>
</protein>
<evidence type="ECO:0000256" key="1">
    <source>
        <dbReference type="SAM" id="MobiDB-lite"/>
    </source>
</evidence>
<dbReference type="Gene3D" id="3.30.70.1070">
    <property type="entry name" value="Sporulation related repeat"/>
    <property type="match status" value="1"/>
</dbReference>
<dbReference type="OrthoDB" id="6189127at2"/>
<dbReference type="InterPro" id="IPR007730">
    <property type="entry name" value="SPOR-like_dom"/>
</dbReference>
<keyword evidence="5" id="KW-1185">Reference proteome</keyword>
<keyword evidence="2" id="KW-1133">Transmembrane helix</keyword>
<dbReference type="EMBL" id="QICH01000001">
    <property type="protein sequence ID" value="PXF64642.1"/>
    <property type="molecule type" value="Genomic_DNA"/>
</dbReference>
<accession>A0A318D5L5</accession>
<dbReference type="Pfam" id="PF05036">
    <property type="entry name" value="SPOR"/>
    <property type="match status" value="1"/>
</dbReference>
<sequence length="303" mass="33261">MQSDTIWYSSQGLPKNIIDQAKQNLSKLFSGQESSENFEKANKSWYMTAALGAAGLAFIVLLIINIATNDDDTENGVEAPGGELVIESLETGAEQNSYTSSEQPETTVLSKDNLGSSGPDQLSDSRNNTEQFGNEFRTVENSASSTSDMTISANGGEQHTDKSKPDNQPSLSQAEVDEAAESSDPIESIALKVARKDVVATAEPRQNEDFNSWLARHSQDAYSMQLFSHTEKAAAERFQKSLDLADSYVYQANLDGKIRYRVLWGAFDTRAEAQQAIESLPEDILAQQPWIRQFSAIAKEVSQ</sequence>
<dbReference type="Proteomes" id="UP000247689">
    <property type="component" value="Unassembled WGS sequence"/>
</dbReference>
<dbReference type="PROSITE" id="PS51724">
    <property type="entry name" value="SPOR"/>
    <property type="match status" value="1"/>
</dbReference>
<evidence type="ECO:0000259" key="3">
    <source>
        <dbReference type="PROSITE" id="PS51724"/>
    </source>
</evidence>
<keyword evidence="2" id="KW-0472">Membrane</keyword>
<evidence type="ECO:0000313" key="5">
    <source>
        <dbReference type="Proteomes" id="UP000247689"/>
    </source>
</evidence>